<dbReference type="Pfam" id="PF00294">
    <property type="entry name" value="PfkB"/>
    <property type="match status" value="1"/>
</dbReference>
<dbReference type="EC" id="2.7.1.15" evidence="4"/>
<evidence type="ECO:0000313" key="5">
    <source>
        <dbReference type="Proteomes" id="UP001208689"/>
    </source>
</evidence>
<dbReference type="GO" id="GO:0004747">
    <property type="term" value="F:ribokinase activity"/>
    <property type="evidence" value="ECO:0007669"/>
    <property type="project" value="UniProtKB-EC"/>
</dbReference>
<gene>
    <name evidence="4" type="ORF">NEF87_003024</name>
</gene>
<accession>A0ABY6HWA9</accession>
<keyword evidence="1 4" id="KW-0808">Transferase</keyword>
<dbReference type="EMBL" id="CP104013">
    <property type="protein sequence ID" value="UYP46739.1"/>
    <property type="molecule type" value="Genomic_DNA"/>
</dbReference>
<proteinExistence type="predicted"/>
<dbReference type="Gene3D" id="3.40.1190.20">
    <property type="match status" value="1"/>
</dbReference>
<dbReference type="PANTHER" id="PTHR10584:SF167">
    <property type="entry name" value="PFKB DOMAIN PROTEIN"/>
    <property type="match status" value="1"/>
</dbReference>
<evidence type="ECO:0000256" key="1">
    <source>
        <dbReference type="ARBA" id="ARBA00022679"/>
    </source>
</evidence>
<dbReference type="InterPro" id="IPR011611">
    <property type="entry name" value="PfkB_dom"/>
</dbReference>
<dbReference type="InterPro" id="IPR029056">
    <property type="entry name" value="Ribokinase-like"/>
</dbReference>
<name>A0ABY6HWA9_9ARCH</name>
<organism evidence="4 5">
    <name type="scientific">Candidatus Lokiarchaeum ossiferum</name>
    <dbReference type="NCBI Taxonomy" id="2951803"/>
    <lineage>
        <taxon>Archaea</taxon>
        <taxon>Promethearchaeati</taxon>
        <taxon>Promethearchaeota</taxon>
        <taxon>Promethearchaeia</taxon>
        <taxon>Promethearchaeales</taxon>
        <taxon>Promethearchaeaceae</taxon>
        <taxon>Candidatus Lokiarchaeum</taxon>
    </lineage>
</organism>
<evidence type="ECO:0000259" key="3">
    <source>
        <dbReference type="Pfam" id="PF00294"/>
    </source>
</evidence>
<sequence length="348" mass="38728">MVNSMVQKKIVCIGDVVLDILPSILPIAKNEILLDGETFVDSVSYQKGGCAGNFSCVLKSIMPMAEVSLVSRVGRIPYSDFLIKEIEKFGVIPVFQIDNVERTQVTMALSYQDGQRHFLTFLGGLKNFVIEDIPEDIFKDVHHLAFRGIWFAEKLLLKSEEFIKKAIALGVDVSIDLGFDPYWNLQKQNEKFQVNVGKRRSAVMKTLKYVKYLFGNEEEITQLIHSESLDAAIHEILDMGVKNIIIHRGDKGCRIIQSSKLKPMKDFSSINIPALQVEVKNPVGSGDTFDSIFLAEILEGKPIIPAAALATAGAAYSLMNSAGNILSMDVIVEFSSRFPELTPFLNYS</sequence>
<reference evidence="4" key="1">
    <citation type="submission" date="2022-09" db="EMBL/GenBank/DDBJ databases">
        <title>Actin cytoskeleton and complex cell architecture in an #Asgard archaeon.</title>
        <authorList>
            <person name="Ponce Toledo R.I."/>
            <person name="Schleper C."/>
            <person name="Rodrigues Oliveira T."/>
            <person name="Wollweber F."/>
            <person name="Xu J."/>
            <person name="Rittmann S."/>
            <person name="Klingl A."/>
            <person name="Pilhofer M."/>
        </authorList>
    </citation>
    <scope>NUCLEOTIDE SEQUENCE</scope>
    <source>
        <strain evidence="4">B-35</strain>
    </source>
</reference>
<dbReference type="PANTHER" id="PTHR10584">
    <property type="entry name" value="SUGAR KINASE"/>
    <property type="match status" value="1"/>
</dbReference>
<protein>
    <submittedName>
        <fullName evidence="4">Ribokinase</fullName>
        <ecNumber evidence="4">2.7.1.15</ecNumber>
    </submittedName>
</protein>
<keyword evidence="5" id="KW-1185">Reference proteome</keyword>
<evidence type="ECO:0000313" key="4">
    <source>
        <dbReference type="EMBL" id="UYP46739.1"/>
    </source>
</evidence>
<dbReference type="Proteomes" id="UP001208689">
    <property type="component" value="Chromosome"/>
</dbReference>
<evidence type="ECO:0000256" key="2">
    <source>
        <dbReference type="ARBA" id="ARBA00022777"/>
    </source>
</evidence>
<keyword evidence="2" id="KW-0418">Kinase</keyword>
<feature type="domain" description="Carbohydrate kinase PfkB" evidence="3">
    <location>
        <begin position="8"/>
        <end position="318"/>
    </location>
</feature>
<dbReference type="SUPFAM" id="SSF53613">
    <property type="entry name" value="Ribokinase-like"/>
    <property type="match status" value="1"/>
</dbReference>